<organism evidence="18 19">
    <name type="scientific">Hippocampus comes</name>
    <name type="common">Tiger tail seahorse</name>
    <dbReference type="NCBI Taxonomy" id="109280"/>
    <lineage>
        <taxon>Eukaryota</taxon>
        <taxon>Metazoa</taxon>
        <taxon>Chordata</taxon>
        <taxon>Craniata</taxon>
        <taxon>Vertebrata</taxon>
        <taxon>Euteleostomi</taxon>
        <taxon>Actinopterygii</taxon>
        <taxon>Neopterygii</taxon>
        <taxon>Teleostei</taxon>
        <taxon>Neoteleostei</taxon>
        <taxon>Acanthomorphata</taxon>
        <taxon>Syngnathiaria</taxon>
        <taxon>Syngnathiformes</taxon>
        <taxon>Syngnathoidei</taxon>
        <taxon>Syngnathidae</taxon>
        <taxon>Hippocampus</taxon>
    </lineage>
</organism>
<dbReference type="Gene3D" id="3.30.505.10">
    <property type="entry name" value="SH2 domain"/>
    <property type="match status" value="1"/>
</dbReference>
<dbReference type="Gene3D" id="2.30.29.30">
    <property type="entry name" value="Pleckstrin-homology domain (PH domain)/Phosphotyrosine-binding domain (PTB)"/>
    <property type="match status" value="1"/>
</dbReference>
<dbReference type="InterPro" id="IPR055251">
    <property type="entry name" value="SOS1_NGEF_PH"/>
</dbReference>
<dbReference type="PROSITE" id="PS00741">
    <property type="entry name" value="DH_1"/>
    <property type="match status" value="1"/>
</dbReference>
<dbReference type="FunFam" id="1.20.900.10:FF:000009">
    <property type="entry name" value="Vav guanine nucleotide exchange factor 1"/>
    <property type="match status" value="1"/>
</dbReference>
<evidence type="ECO:0000256" key="2">
    <source>
        <dbReference type="ARBA" id="ARBA00022553"/>
    </source>
</evidence>
<dbReference type="InterPro" id="IPR036860">
    <property type="entry name" value="SH2_dom_sf"/>
</dbReference>
<evidence type="ECO:0000259" key="15">
    <source>
        <dbReference type="PROSITE" id="PS50010"/>
    </source>
</evidence>
<reference evidence="18" key="2">
    <citation type="submission" date="2025-09" db="UniProtKB">
        <authorList>
            <consortium name="Ensembl"/>
        </authorList>
    </citation>
    <scope>IDENTIFICATION</scope>
</reference>
<dbReference type="PRINTS" id="PR00401">
    <property type="entry name" value="SH2DOMAIN"/>
</dbReference>
<evidence type="ECO:0000256" key="10">
    <source>
        <dbReference type="PROSITE-ProRule" id="PRU00191"/>
    </source>
</evidence>
<dbReference type="PANTHER" id="PTHR45818">
    <property type="entry name" value="PROTEIN VAV"/>
    <property type="match status" value="1"/>
</dbReference>
<accession>A0A3Q2XC97</accession>
<sequence length="812" mass="93774">MEYWRQCAAWLIGCKVLPLNHRVTADTAQVFDLAQTLRDGVLLCQLLNNLRASTIDLKHINLRPQMSQVATIQRYSTIYEMKGHAYILSLGMCSYSDFSVGLLLIEMPTEFQVCMFFVVVGFFLWVCSEHAMEDEEDLYATVYTLEEDYAGGEIYEDLMRTEQQKQVEMSDVRSCCLSEIKQTEEKYTETLESIEKYFLNPLKRFFSVAEIDQVFVNIPDLVKVHKSLMADVQDSILNKNALNLYQIFISYKERLLIYGIYCSRVEIAIAVLDLICKEKEDIRLKLEECSKRANNGKFTLRDLLVVPMQRVLKYHLLLQELLKHTHDAADKSNLKVALDAMKDLAQFVNEVKRDNETLREMDQYQRSIENLNQPLIRYGRPRGDGEVRMVSNFDRRKLDRHLFLFDVAAVVCKRRGDNYEMKDVLDLNVFKITDNPMSDKEGKKWCYGFYVTHQQGHTSFELFFKTRELKKKWLDQFEMAVSNIRPALANHNGHQFKMHTFDRISSCSFCHLLLRGIFNQGYVCLKCALAVHKECLGQLGLCRRTGEDNLYIFFLTRGSPFVPSGNNVIRDYGGAPCPPHGAPLCARTGDVIELMFADLHSSWWQGRIPASGRIGFFPSDAVKPCPCLPKPVDYSAQLWFAGPMERCQAEEELQDRGNSTYLVRHRSKECTEYAISIKFNDRVKHIKILTKDGCFYIAESRLFKTLLDLVKYYKQHSLKEGFSSLDTNLRVPYRECYDGSSSWAISKTGMFSPRVVAVAVARYDFSSRDPWELPLLRGDMVNIYSKMASGWWKGEVAGKVGWFPSTYVEEED</sequence>
<dbReference type="Pfam" id="PF11971">
    <property type="entry name" value="CAMSAP_CH"/>
    <property type="match status" value="1"/>
</dbReference>
<keyword evidence="4" id="KW-0479">Metal-binding</keyword>
<keyword evidence="9" id="KW-0449">Lipoprotein</keyword>
<dbReference type="Ensembl" id="ENSHCOT00000012626.1">
    <property type="protein sequence ID" value="ENSHCOP00000001127.1"/>
    <property type="gene ID" value="ENSHCOG00000002038.1"/>
</dbReference>
<dbReference type="PROSITE" id="PS50010">
    <property type="entry name" value="DH_2"/>
    <property type="match status" value="1"/>
</dbReference>
<dbReference type="Pfam" id="PF00018">
    <property type="entry name" value="SH3_1"/>
    <property type="match status" value="1"/>
</dbReference>
<dbReference type="InterPro" id="IPR036872">
    <property type="entry name" value="CH_dom_sf"/>
</dbReference>
<dbReference type="PROSITE" id="PS50081">
    <property type="entry name" value="ZF_DAG_PE_2"/>
    <property type="match status" value="1"/>
</dbReference>
<dbReference type="STRING" id="109280.ENSHCOP00000001127"/>
<evidence type="ECO:0000256" key="4">
    <source>
        <dbReference type="ARBA" id="ARBA00022723"/>
    </source>
</evidence>
<dbReference type="GO" id="GO:0005737">
    <property type="term" value="C:cytoplasm"/>
    <property type="evidence" value="ECO:0007669"/>
    <property type="project" value="TreeGrafter"/>
</dbReference>
<dbReference type="SUPFAM" id="SSF55550">
    <property type="entry name" value="SH2 domain"/>
    <property type="match status" value="1"/>
</dbReference>
<protein>
    <submittedName>
        <fullName evidence="18">Vav 3 guanine nucleotide exchange factor b</fullName>
    </submittedName>
</protein>
<evidence type="ECO:0000259" key="13">
    <source>
        <dbReference type="PROSITE" id="PS50002"/>
    </source>
</evidence>
<keyword evidence="5" id="KW-0677">Repeat</keyword>
<dbReference type="GO" id="GO:0016477">
    <property type="term" value="P:cell migration"/>
    <property type="evidence" value="ECO:0007669"/>
    <property type="project" value="TreeGrafter"/>
</dbReference>
<evidence type="ECO:0000259" key="17">
    <source>
        <dbReference type="PROSITE" id="PS50081"/>
    </source>
</evidence>
<dbReference type="SMART" id="SM00109">
    <property type="entry name" value="C1"/>
    <property type="match status" value="1"/>
</dbReference>
<dbReference type="OMA" id="CCNVFGM"/>
<dbReference type="InterPro" id="IPR001715">
    <property type="entry name" value="CH_dom"/>
</dbReference>
<dbReference type="InterPro" id="IPR000219">
    <property type="entry name" value="DH_dom"/>
</dbReference>
<dbReference type="InterPro" id="IPR001331">
    <property type="entry name" value="GDS_CDC24_CS"/>
</dbReference>
<evidence type="ECO:0000256" key="7">
    <source>
        <dbReference type="ARBA" id="ARBA00022833"/>
    </source>
</evidence>
<evidence type="ECO:0000256" key="9">
    <source>
        <dbReference type="ARBA" id="ARBA00023288"/>
    </source>
</evidence>
<dbReference type="Gene3D" id="3.30.60.20">
    <property type="match status" value="1"/>
</dbReference>
<dbReference type="Gene3D" id="2.30.30.40">
    <property type="entry name" value="SH3 Domains"/>
    <property type="match status" value="2"/>
</dbReference>
<name>A0A3Q2XC97_HIPCM</name>
<dbReference type="InterPro" id="IPR011993">
    <property type="entry name" value="PH-like_dom_sf"/>
</dbReference>
<keyword evidence="3" id="KW-0344">Guanine-nucleotide releasing factor</keyword>
<feature type="domain" description="PH" evidence="14">
    <location>
        <begin position="380"/>
        <end position="482"/>
    </location>
</feature>
<dbReference type="SUPFAM" id="SSF47576">
    <property type="entry name" value="Calponin-homology domain, CH-domain"/>
    <property type="match status" value="1"/>
</dbReference>
<dbReference type="InterPro" id="IPR022613">
    <property type="entry name" value="CH_CAMSAP_2"/>
</dbReference>
<dbReference type="Pfam" id="PF00621">
    <property type="entry name" value="RhoGEF"/>
    <property type="match status" value="1"/>
</dbReference>
<dbReference type="PRINTS" id="PR00499">
    <property type="entry name" value="P67PHOX"/>
</dbReference>
<dbReference type="InterPro" id="IPR001849">
    <property type="entry name" value="PH_domain"/>
</dbReference>
<dbReference type="PROSITE" id="PS50002">
    <property type="entry name" value="SH3"/>
    <property type="match status" value="2"/>
</dbReference>
<dbReference type="SMART" id="SM00233">
    <property type="entry name" value="PH"/>
    <property type="match status" value="1"/>
</dbReference>
<dbReference type="PROSITE" id="PS00479">
    <property type="entry name" value="ZF_DAG_PE_1"/>
    <property type="match status" value="1"/>
</dbReference>
<dbReference type="InterPro" id="IPR035899">
    <property type="entry name" value="DBL_dom_sf"/>
</dbReference>
<dbReference type="GeneTree" id="ENSGT00940000155252"/>
<dbReference type="SUPFAM" id="SSF48065">
    <property type="entry name" value="DBL homology domain (DH-domain)"/>
    <property type="match status" value="1"/>
</dbReference>
<evidence type="ECO:0000259" key="12">
    <source>
        <dbReference type="PROSITE" id="PS50001"/>
    </source>
</evidence>
<keyword evidence="2" id="KW-0597">Phosphoprotein</keyword>
<dbReference type="PANTHER" id="PTHR45818:SF5">
    <property type="entry name" value="GUANINE NUCLEOTIDE EXCHANGE FACTOR VAV3 ISOFORM X1"/>
    <property type="match status" value="1"/>
</dbReference>
<keyword evidence="7" id="KW-0862">Zinc</keyword>
<evidence type="ECO:0000256" key="6">
    <source>
        <dbReference type="ARBA" id="ARBA00022771"/>
    </source>
</evidence>
<dbReference type="GO" id="GO:0035556">
    <property type="term" value="P:intracellular signal transduction"/>
    <property type="evidence" value="ECO:0007669"/>
    <property type="project" value="InterPro"/>
</dbReference>
<dbReference type="CDD" id="cd01223">
    <property type="entry name" value="PH_Vav"/>
    <property type="match status" value="1"/>
</dbReference>
<dbReference type="Proteomes" id="UP000264820">
    <property type="component" value="Unplaced"/>
</dbReference>
<dbReference type="GO" id="GO:0008270">
    <property type="term" value="F:zinc ion binding"/>
    <property type="evidence" value="ECO:0007669"/>
    <property type="project" value="UniProtKB-KW"/>
</dbReference>
<feature type="domain" description="SH3" evidence="13">
    <location>
        <begin position="754"/>
        <end position="812"/>
    </location>
</feature>
<dbReference type="SUPFAM" id="SSF50044">
    <property type="entry name" value="SH3-domain"/>
    <property type="match status" value="1"/>
</dbReference>
<dbReference type="InterPro" id="IPR001452">
    <property type="entry name" value="SH3_domain"/>
</dbReference>
<dbReference type="Pfam" id="PF22697">
    <property type="entry name" value="SOS1_NGEF_PH"/>
    <property type="match status" value="1"/>
</dbReference>
<evidence type="ECO:0000256" key="5">
    <source>
        <dbReference type="ARBA" id="ARBA00022737"/>
    </source>
</evidence>
<feature type="domain" description="Calponin-homology (CH)" evidence="16">
    <location>
        <begin position="1"/>
        <end position="112"/>
    </location>
</feature>
<dbReference type="GO" id="GO:0005886">
    <property type="term" value="C:plasma membrane"/>
    <property type="evidence" value="ECO:0007669"/>
    <property type="project" value="TreeGrafter"/>
</dbReference>
<evidence type="ECO:0000256" key="11">
    <source>
        <dbReference type="PROSITE-ProRule" id="PRU00192"/>
    </source>
</evidence>
<keyword evidence="19" id="KW-1185">Reference proteome</keyword>
<evidence type="ECO:0000259" key="14">
    <source>
        <dbReference type="PROSITE" id="PS50003"/>
    </source>
</evidence>
<dbReference type="AlphaFoldDB" id="A0A3Q2XC97"/>
<keyword evidence="1 11" id="KW-0728">SH3 domain</keyword>
<dbReference type="SUPFAM" id="SSF50729">
    <property type="entry name" value="PH domain-like"/>
    <property type="match status" value="1"/>
</dbReference>
<evidence type="ECO:0000256" key="1">
    <source>
        <dbReference type="ARBA" id="ARBA00022443"/>
    </source>
</evidence>
<reference evidence="18" key="1">
    <citation type="submission" date="2025-08" db="UniProtKB">
        <authorList>
            <consortium name="Ensembl"/>
        </authorList>
    </citation>
    <scope>IDENTIFICATION</scope>
</reference>
<dbReference type="SMART" id="SM00325">
    <property type="entry name" value="RhoGEF"/>
    <property type="match status" value="1"/>
</dbReference>
<dbReference type="Pfam" id="PF00017">
    <property type="entry name" value="SH2"/>
    <property type="match status" value="1"/>
</dbReference>
<dbReference type="Pfam" id="PF00130">
    <property type="entry name" value="C1_1"/>
    <property type="match status" value="1"/>
</dbReference>
<proteinExistence type="predicted"/>
<dbReference type="Gene3D" id="1.20.900.10">
    <property type="entry name" value="Dbl homology (DH) domain"/>
    <property type="match status" value="1"/>
</dbReference>
<dbReference type="SMART" id="SM00252">
    <property type="entry name" value="SH2"/>
    <property type="match status" value="1"/>
</dbReference>
<dbReference type="InterPro" id="IPR000980">
    <property type="entry name" value="SH2"/>
</dbReference>
<feature type="domain" description="DH" evidence="15">
    <location>
        <begin position="172"/>
        <end position="351"/>
    </location>
</feature>
<evidence type="ECO:0000256" key="8">
    <source>
        <dbReference type="ARBA" id="ARBA00022999"/>
    </source>
</evidence>
<feature type="domain" description="SH2" evidence="12">
    <location>
        <begin position="639"/>
        <end position="733"/>
    </location>
</feature>
<keyword evidence="8 10" id="KW-0727">SH2 domain</keyword>
<evidence type="ECO:0000256" key="3">
    <source>
        <dbReference type="ARBA" id="ARBA00022658"/>
    </source>
</evidence>
<dbReference type="CDD" id="cd00160">
    <property type="entry name" value="RhoGEF"/>
    <property type="match status" value="1"/>
</dbReference>
<dbReference type="PROSITE" id="PS50001">
    <property type="entry name" value="SH2"/>
    <property type="match status" value="1"/>
</dbReference>
<dbReference type="GO" id="GO:0005085">
    <property type="term" value="F:guanyl-nucleotide exchange factor activity"/>
    <property type="evidence" value="ECO:0007669"/>
    <property type="project" value="UniProtKB-KW"/>
</dbReference>
<evidence type="ECO:0000259" key="16">
    <source>
        <dbReference type="PROSITE" id="PS50021"/>
    </source>
</evidence>
<keyword evidence="6" id="KW-0863">Zinc-finger</keyword>
<feature type="domain" description="SH3" evidence="13">
    <location>
        <begin position="563"/>
        <end position="627"/>
    </location>
</feature>
<dbReference type="FunFam" id="3.30.505.10:FF:000024">
    <property type="entry name" value="Vav guanine nucleotide exchange factor 2"/>
    <property type="match status" value="1"/>
</dbReference>
<evidence type="ECO:0000313" key="18">
    <source>
        <dbReference type="Ensembl" id="ENSHCOP00000001127.1"/>
    </source>
</evidence>
<feature type="domain" description="Phorbol-ester/DAG-type" evidence="17">
    <location>
        <begin position="493"/>
        <end position="542"/>
    </location>
</feature>
<dbReference type="InterPro" id="IPR002219">
    <property type="entry name" value="PKC_DAG/PE"/>
</dbReference>
<dbReference type="PROSITE" id="PS50003">
    <property type="entry name" value="PH_DOMAIN"/>
    <property type="match status" value="1"/>
</dbReference>
<dbReference type="SMART" id="SM00326">
    <property type="entry name" value="SH3"/>
    <property type="match status" value="2"/>
</dbReference>
<dbReference type="InterPro" id="IPR037832">
    <property type="entry name" value="PH_Vav"/>
</dbReference>
<dbReference type="Gene3D" id="1.10.418.10">
    <property type="entry name" value="Calponin-like domain"/>
    <property type="match status" value="1"/>
</dbReference>
<dbReference type="PROSITE" id="PS50021">
    <property type="entry name" value="CH"/>
    <property type="match status" value="1"/>
</dbReference>
<dbReference type="InterPro" id="IPR036028">
    <property type="entry name" value="SH3-like_dom_sf"/>
</dbReference>
<evidence type="ECO:0000313" key="19">
    <source>
        <dbReference type="Proteomes" id="UP000264820"/>
    </source>
</evidence>